<feature type="compositionally biased region" description="Basic and acidic residues" evidence="1">
    <location>
        <begin position="1"/>
        <end position="11"/>
    </location>
</feature>
<evidence type="ECO:0000256" key="1">
    <source>
        <dbReference type="SAM" id="MobiDB-lite"/>
    </source>
</evidence>
<dbReference type="EMBL" id="MU855343">
    <property type="protein sequence ID" value="KAK3905860.1"/>
    <property type="molecule type" value="Genomic_DNA"/>
</dbReference>
<keyword evidence="3" id="KW-1185">Reference proteome</keyword>
<feature type="region of interest" description="Disordered" evidence="1">
    <location>
        <begin position="276"/>
        <end position="312"/>
    </location>
</feature>
<evidence type="ECO:0000313" key="2">
    <source>
        <dbReference type="EMBL" id="KAK3905860.1"/>
    </source>
</evidence>
<accession>A0AAN6MRQ2</accession>
<gene>
    <name evidence="2" type="ORF">C8A05DRAFT_12349</name>
</gene>
<reference evidence="2" key="2">
    <citation type="submission" date="2023-05" db="EMBL/GenBank/DDBJ databases">
        <authorList>
            <consortium name="Lawrence Berkeley National Laboratory"/>
            <person name="Steindorff A."/>
            <person name="Hensen N."/>
            <person name="Bonometti L."/>
            <person name="Westerberg I."/>
            <person name="Brannstrom I.O."/>
            <person name="Guillou S."/>
            <person name="Cros-Aarteil S."/>
            <person name="Calhoun S."/>
            <person name="Haridas S."/>
            <person name="Kuo A."/>
            <person name="Mondo S."/>
            <person name="Pangilinan J."/>
            <person name="Riley R."/>
            <person name="Labutti K."/>
            <person name="Andreopoulos B."/>
            <person name="Lipzen A."/>
            <person name="Chen C."/>
            <person name="Yanf M."/>
            <person name="Daum C."/>
            <person name="Ng V."/>
            <person name="Clum A."/>
            <person name="Ohm R."/>
            <person name="Martin F."/>
            <person name="Silar P."/>
            <person name="Natvig D."/>
            <person name="Lalanne C."/>
            <person name="Gautier V."/>
            <person name="Ament-Velasquez S.L."/>
            <person name="Kruys A."/>
            <person name="Hutchinson M.I."/>
            <person name="Powell A.J."/>
            <person name="Barry K."/>
            <person name="Miller A.N."/>
            <person name="Grigoriev I.V."/>
            <person name="Debuchy R."/>
            <person name="Gladieux P."/>
            <person name="Thoren M.H."/>
            <person name="Johannesson H."/>
        </authorList>
    </citation>
    <scope>NUCLEOTIDE SEQUENCE</scope>
    <source>
        <strain evidence="2">CBS 103.79</strain>
    </source>
</reference>
<dbReference type="Proteomes" id="UP001303889">
    <property type="component" value="Unassembled WGS sequence"/>
</dbReference>
<feature type="region of interest" description="Disordered" evidence="1">
    <location>
        <begin position="74"/>
        <end position="95"/>
    </location>
</feature>
<protein>
    <submittedName>
        <fullName evidence="2">Uncharacterized protein</fullName>
    </submittedName>
</protein>
<proteinExistence type="predicted"/>
<comment type="caution">
    <text evidence="2">The sequence shown here is derived from an EMBL/GenBank/DDBJ whole genome shotgun (WGS) entry which is preliminary data.</text>
</comment>
<reference evidence="2" key="1">
    <citation type="journal article" date="2023" name="Mol. Phylogenet. Evol.">
        <title>Genome-scale phylogeny and comparative genomics of the fungal order Sordariales.</title>
        <authorList>
            <person name="Hensen N."/>
            <person name="Bonometti L."/>
            <person name="Westerberg I."/>
            <person name="Brannstrom I.O."/>
            <person name="Guillou S."/>
            <person name="Cros-Aarteil S."/>
            <person name="Calhoun S."/>
            <person name="Haridas S."/>
            <person name="Kuo A."/>
            <person name="Mondo S."/>
            <person name="Pangilinan J."/>
            <person name="Riley R."/>
            <person name="LaButti K."/>
            <person name="Andreopoulos B."/>
            <person name="Lipzen A."/>
            <person name="Chen C."/>
            <person name="Yan M."/>
            <person name="Daum C."/>
            <person name="Ng V."/>
            <person name="Clum A."/>
            <person name="Steindorff A."/>
            <person name="Ohm R.A."/>
            <person name="Martin F."/>
            <person name="Silar P."/>
            <person name="Natvig D.O."/>
            <person name="Lalanne C."/>
            <person name="Gautier V."/>
            <person name="Ament-Velasquez S.L."/>
            <person name="Kruys A."/>
            <person name="Hutchinson M.I."/>
            <person name="Powell A.J."/>
            <person name="Barry K."/>
            <person name="Miller A.N."/>
            <person name="Grigoriev I.V."/>
            <person name="Debuchy R."/>
            <person name="Gladieux P."/>
            <person name="Hiltunen Thoren M."/>
            <person name="Johannesson H."/>
        </authorList>
    </citation>
    <scope>NUCLEOTIDE SEQUENCE</scope>
    <source>
        <strain evidence="2">CBS 103.79</strain>
    </source>
</reference>
<dbReference type="AlphaFoldDB" id="A0AAN6MRQ2"/>
<evidence type="ECO:0000313" key="3">
    <source>
        <dbReference type="Proteomes" id="UP001303889"/>
    </source>
</evidence>
<organism evidence="2 3">
    <name type="scientific">Staphylotrichum tortipilum</name>
    <dbReference type="NCBI Taxonomy" id="2831512"/>
    <lineage>
        <taxon>Eukaryota</taxon>
        <taxon>Fungi</taxon>
        <taxon>Dikarya</taxon>
        <taxon>Ascomycota</taxon>
        <taxon>Pezizomycotina</taxon>
        <taxon>Sordariomycetes</taxon>
        <taxon>Sordariomycetidae</taxon>
        <taxon>Sordariales</taxon>
        <taxon>Chaetomiaceae</taxon>
        <taxon>Staphylotrichum</taxon>
    </lineage>
</organism>
<name>A0AAN6MRQ2_9PEZI</name>
<feature type="region of interest" description="Disordered" evidence="1">
    <location>
        <begin position="1"/>
        <end position="22"/>
    </location>
</feature>
<sequence>METQTRARAELRPVWTGRDQPQYQAIPRTAPYSATSLLSSATLSAPSPLYPASPGYDYAMRAHERALVDRLDRFDRGRRDSQQSPNTGPLFSPMADHALGARWGSAASLPLPRVPVPSPRSPGVMDFPGSQTLAAQTRSILLDGMHDGLPRPHQPASPVADRRQSMPSWAAGARRSSQQMRDELRGWGHVYFGNVAIADCFVSAVALRRASERSPTDEATSPAEEAPFGGKNRVTIRARVRPCALDRKPFVLRRTFDMDELRATIPELPPVSAVGRWPSAERTSRSPLPASRRHSSVTGSAKHGPDLDRSHVQSTNTVPIHLKYARGFFPVLAALLYSGHIRKGDIIDLPLPCPECWPQTVAHAYTGQGELTEAIRQNILYLGGKV</sequence>